<dbReference type="AlphaFoldDB" id="A0A9P9FL91"/>
<gene>
    <name evidence="1" type="ORF">EDB81DRAFT_270856</name>
</gene>
<evidence type="ECO:0000313" key="2">
    <source>
        <dbReference type="Proteomes" id="UP000738349"/>
    </source>
</evidence>
<comment type="caution">
    <text evidence="1">The sequence shown here is derived from an EMBL/GenBank/DDBJ whole genome shotgun (WGS) entry which is preliminary data.</text>
</comment>
<dbReference type="Proteomes" id="UP000738349">
    <property type="component" value="Unassembled WGS sequence"/>
</dbReference>
<evidence type="ECO:0000313" key="1">
    <source>
        <dbReference type="EMBL" id="KAH7166024.1"/>
    </source>
</evidence>
<proteinExistence type="predicted"/>
<keyword evidence="2" id="KW-1185">Reference proteome</keyword>
<reference evidence="1" key="1">
    <citation type="journal article" date="2021" name="Nat. Commun.">
        <title>Genetic determinants of endophytism in the Arabidopsis root mycobiome.</title>
        <authorList>
            <person name="Mesny F."/>
            <person name="Miyauchi S."/>
            <person name="Thiergart T."/>
            <person name="Pickel B."/>
            <person name="Atanasova L."/>
            <person name="Karlsson M."/>
            <person name="Huettel B."/>
            <person name="Barry K.W."/>
            <person name="Haridas S."/>
            <person name="Chen C."/>
            <person name="Bauer D."/>
            <person name="Andreopoulos W."/>
            <person name="Pangilinan J."/>
            <person name="LaButti K."/>
            <person name="Riley R."/>
            <person name="Lipzen A."/>
            <person name="Clum A."/>
            <person name="Drula E."/>
            <person name="Henrissat B."/>
            <person name="Kohler A."/>
            <person name="Grigoriev I.V."/>
            <person name="Martin F.M."/>
            <person name="Hacquard S."/>
        </authorList>
    </citation>
    <scope>NUCLEOTIDE SEQUENCE</scope>
    <source>
        <strain evidence="1">MPI-CAGE-AT-0147</strain>
    </source>
</reference>
<organism evidence="1 2">
    <name type="scientific">Dactylonectria macrodidyma</name>
    <dbReference type="NCBI Taxonomy" id="307937"/>
    <lineage>
        <taxon>Eukaryota</taxon>
        <taxon>Fungi</taxon>
        <taxon>Dikarya</taxon>
        <taxon>Ascomycota</taxon>
        <taxon>Pezizomycotina</taxon>
        <taxon>Sordariomycetes</taxon>
        <taxon>Hypocreomycetidae</taxon>
        <taxon>Hypocreales</taxon>
        <taxon>Nectriaceae</taxon>
        <taxon>Dactylonectria</taxon>
    </lineage>
</organism>
<protein>
    <submittedName>
        <fullName evidence="1">Uncharacterized protein</fullName>
    </submittedName>
</protein>
<sequence>MFTSSLSAVFCSPGAFAASPPAVGRPSSFAIHQILIMPSVFSRLRYRLMATRRRRWAISHYAGSRIPTPPRSGWLPQSHEAGFRTLLDRRCGLNNGHA</sequence>
<dbReference type="EMBL" id="JAGMUV010000003">
    <property type="protein sequence ID" value="KAH7166024.1"/>
    <property type="molecule type" value="Genomic_DNA"/>
</dbReference>
<accession>A0A9P9FL91</accession>
<name>A0A9P9FL91_9HYPO</name>